<organism evidence="2 3">
    <name type="scientific">Dactylosporangium cerinum</name>
    <dbReference type="NCBI Taxonomy" id="1434730"/>
    <lineage>
        <taxon>Bacteria</taxon>
        <taxon>Bacillati</taxon>
        <taxon>Actinomycetota</taxon>
        <taxon>Actinomycetes</taxon>
        <taxon>Micromonosporales</taxon>
        <taxon>Micromonosporaceae</taxon>
        <taxon>Dactylosporangium</taxon>
    </lineage>
</organism>
<dbReference type="RefSeq" id="WP_380114738.1">
    <property type="nucleotide sequence ID" value="NZ_JBHSIU010000011.1"/>
</dbReference>
<protein>
    <submittedName>
        <fullName evidence="2">DUF6461 domain-containing protein</fullName>
    </submittedName>
</protein>
<comment type="caution">
    <text evidence="2">The sequence shown here is derived from an EMBL/GenBank/DDBJ whole genome shotgun (WGS) entry which is preliminary data.</text>
</comment>
<dbReference type="Proteomes" id="UP001595912">
    <property type="component" value="Unassembled WGS sequence"/>
</dbReference>
<keyword evidence="3" id="KW-1185">Reference proteome</keyword>
<feature type="compositionally biased region" description="Polar residues" evidence="1">
    <location>
        <begin position="597"/>
        <end position="608"/>
    </location>
</feature>
<sequence length="621" mass="64620">MGRTMSDVPDLPSDGLAAFVAAAIPVFTQWVPVTPARTLGRLGAPDEADLRSPGTHVVRGTADSEPACLTALRALGPLLVERLLGALELVVAGHDWSGAPSLVVDLPGLAPGGYAWVATGGHDSEATSAAALLERLHPGLADRTVALATGIAAHPAVTRLLTIPPAVTDEPAIAARHGAAHLGLAVAVAGAVVDQVAPPVVVERAAAIVGLGAGAAALLLRDGSMPPAYAAALLAKVRADYLLPRGMYGSVSVAGNRFGLTEYEVVGQADFAGNGLVAVTDGGAVIRTGVAQGSVHVELAVLAQAPAEVESGWEEIVEVSWPAAEGRASVIAPDGTSSPSLRRQTPPWPGDYRVRVHARGRDDLDTEFERYKLIVWAAPAAAETVHQRTDRLGHRLRGEPEPVRPPRPEHAYRWVRRSPLSVAATVTVVIGTTLEQTLRAFGADPNRPEPIDGIRRDLSSPGAIETWVTALDTGDAVLVVEDNGHRGSNAAVLCAASASGRAASMFWNVNAVTRLSFADGGQLLASFEPWGREEAVPPQVAAALAGLDFAEPGDRTEKGLVAVERFTGCGITTDDVALIFETGIGFRVPRALSRSARFNSQGNRTDSPPSAPQEAGRPDVR</sequence>
<reference evidence="3" key="1">
    <citation type="journal article" date="2019" name="Int. J. Syst. Evol. Microbiol.">
        <title>The Global Catalogue of Microorganisms (GCM) 10K type strain sequencing project: providing services to taxonomists for standard genome sequencing and annotation.</title>
        <authorList>
            <consortium name="The Broad Institute Genomics Platform"/>
            <consortium name="The Broad Institute Genome Sequencing Center for Infectious Disease"/>
            <person name="Wu L."/>
            <person name="Ma J."/>
        </authorList>
    </citation>
    <scope>NUCLEOTIDE SEQUENCE [LARGE SCALE GENOMIC DNA]</scope>
    <source>
        <strain evidence="3">CGMCC 4.7152</strain>
    </source>
</reference>
<proteinExistence type="predicted"/>
<dbReference type="Pfam" id="PF20062">
    <property type="entry name" value="DUF6461"/>
    <property type="match status" value="1"/>
</dbReference>
<dbReference type="EMBL" id="JBHSIU010000011">
    <property type="protein sequence ID" value="MFC4998491.1"/>
    <property type="molecule type" value="Genomic_DNA"/>
</dbReference>
<dbReference type="InterPro" id="IPR045592">
    <property type="entry name" value="DUF6461"/>
</dbReference>
<evidence type="ECO:0000313" key="2">
    <source>
        <dbReference type="EMBL" id="MFC4998491.1"/>
    </source>
</evidence>
<feature type="region of interest" description="Disordered" evidence="1">
    <location>
        <begin position="597"/>
        <end position="621"/>
    </location>
</feature>
<accession>A0ABV9VSJ1</accession>
<gene>
    <name evidence="2" type="ORF">ACFPIJ_11665</name>
</gene>
<evidence type="ECO:0000313" key="3">
    <source>
        <dbReference type="Proteomes" id="UP001595912"/>
    </source>
</evidence>
<evidence type="ECO:0000256" key="1">
    <source>
        <dbReference type="SAM" id="MobiDB-lite"/>
    </source>
</evidence>
<name>A0ABV9VSJ1_9ACTN</name>